<evidence type="ECO:0000313" key="2">
    <source>
        <dbReference type="Proteomes" id="UP001054945"/>
    </source>
</evidence>
<keyword evidence="2" id="KW-1185">Reference proteome</keyword>
<dbReference type="Proteomes" id="UP001054945">
    <property type="component" value="Unassembled WGS sequence"/>
</dbReference>
<organism evidence="1 2">
    <name type="scientific">Caerostris extrusa</name>
    <name type="common">Bark spider</name>
    <name type="synonym">Caerostris bankana</name>
    <dbReference type="NCBI Taxonomy" id="172846"/>
    <lineage>
        <taxon>Eukaryota</taxon>
        <taxon>Metazoa</taxon>
        <taxon>Ecdysozoa</taxon>
        <taxon>Arthropoda</taxon>
        <taxon>Chelicerata</taxon>
        <taxon>Arachnida</taxon>
        <taxon>Araneae</taxon>
        <taxon>Araneomorphae</taxon>
        <taxon>Entelegynae</taxon>
        <taxon>Araneoidea</taxon>
        <taxon>Araneidae</taxon>
        <taxon>Caerostris</taxon>
    </lineage>
</organism>
<dbReference type="EMBL" id="BPLR01008045">
    <property type="protein sequence ID" value="GIY21652.1"/>
    <property type="molecule type" value="Genomic_DNA"/>
</dbReference>
<comment type="caution">
    <text evidence="1">The sequence shown here is derived from an EMBL/GenBank/DDBJ whole genome shotgun (WGS) entry which is preliminary data.</text>
</comment>
<sequence>MTLLPFKSFSQSRKNIPTSFVIKYQWGKKASKIKSACYKKDSSNLINLYRKEVILYRRNRLTSVPLISAFKRKRFFCFGPKHRRPKRNPISVTLIISHSESLKTATVAE</sequence>
<proteinExistence type="predicted"/>
<accession>A0AAV4RJZ2</accession>
<gene>
    <name evidence="1" type="ORF">CEXT_60281</name>
</gene>
<evidence type="ECO:0000313" key="1">
    <source>
        <dbReference type="EMBL" id="GIY21652.1"/>
    </source>
</evidence>
<protein>
    <submittedName>
        <fullName evidence="1">Uncharacterized protein</fullName>
    </submittedName>
</protein>
<dbReference type="AlphaFoldDB" id="A0AAV4RJZ2"/>
<name>A0AAV4RJZ2_CAEEX</name>
<reference evidence="1 2" key="1">
    <citation type="submission" date="2021-06" db="EMBL/GenBank/DDBJ databases">
        <title>Caerostris extrusa draft genome.</title>
        <authorList>
            <person name="Kono N."/>
            <person name="Arakawa K."/>
        </authorList>
    </citation>
    <scope>NUCLEOTIDE SEQUENCE [LARGE SCALE GENOMIC DNA]</scope>
</reference>